<name>A0ACB8B1F7_9AGAM</name>
<dbReference type="Proteomes" id="UP000790709">
    <property type="component" value="Unassembled WGS sequence"/>
</dbReference>
<evidence type="ECO:0000313" key="2">
    <source>
        <dbReference type="Proteomes" id="UP000790709"/>
    </source>
</evidence>
<sequence>MGNVGLPSTVHFAPKLVNFYMRSVASMRRSHLLGSKRYLRHLHVRVRASPRPPPPPPSSSEAGSPPARHPTSHMLSTTCAPKRSYSWLIFAYDLYPYTHTAPIIHHVTETHNNTDDSIGCNFIFQLGLRLEVIGVVNFRWLPTALYQCHRPAV</sequence>
<reference evidence="1" key="1">
    <citation type="journal article" date="2021" name="New Phytol.">
        <title>Evolutionary innovations through gain and loss of genes in the ectomycorrhizal Boletales.</title>
        <authorList>
            <person name="Wu G."/>
            <person name="Miyauchi S."/>
            <person name="Morin E."/>
            <person name="Kuo A."/>
            <person name="Drula E."/>
            <person name="Varga T."/>
            <person name="Kohler A."/>
            <person name="Feng B."/>
            <person name="Cao Y."/>
            <person name="Lipzen A."/>
            <person name="Daum C."/>
            <person name="Hundley H."/>
            <person name="Pangilinan J."/>
            <person name="Johnson J."/>
            <person name="Barry K."/>
            <person name="LaButti K."/>
            <person name="Ng V."/>
            <person name="Ahrendt S."/>
            <person name="Min B."/>
            <person name="Choi I.G."/>
            <person name="Park H."/>
            <person name="Plett J.M."/>
            <person name="Magnuson J."/>
            <person name="Spatafora J.W."/>
            <person name="Nagy L.G."/>
            <person name="Henrissat B."/>
            <person name="Grigoriev I.V."/>
            <person name="Yang Z.L."/>
            <person name="Xu J."/>
            <person name="Martin F.M."/>
        </authorList>
    </citation>
    <scope>NUCLEOTIDE SEQUENCE</scope>
    <source>
        <strain evidence="1">KUC20120723A-06</strain>
    </source>
</reference>
<dbReference type="EMBL" id="MU266653">
    <property type="protein sequence ID" value="KAH7919511.1"/>
    <property type="molecule type" value="Genomic_DNA"/>
</dbReference>
<keyword evidence="2" id="KW-1185">Reference proteome</keyword>
<organism evidence="1 2">
    <name type="scientific">Leucogyrophana mollusca</name>
    <dbReference type="NCBI Taxonomy" id="85980"/>
    <lineage>
        <taxon>Eukaryota</taxon>
        <taxon>Fungi</taxon>
        <taxon>Dikarya</taxon>
        <taxon>Basidiomycota</taxon>
        <taxon>Agaricomycotina</taxon>
        <taxon>Agaricomycetes</taxon>
        <taxon>Agaricomycetidae</taxon>
        <taxon>Boletales</taxon>
        <taxon>Boletales incertae sedis</taxon>
        <taxon>Leucogyrophana</taxon>
    </lineage>
</organism>
<comment type="caution">
    <text evidence="1">The sequence shown here is derived from an EMBL/GenBank/DDBJ whole genome shotgun (WGS) entry which is preliminary data.</text>
</comment>
<protein>
    <submittedName>
        <fullName evidence="1">Uncharacterized protein</fullName>
    </submittedName>
</protein>
<proteinExistence type="predicted"/>
<gene>
    <name evidence="1" type="ORF">BV22DRAFT_856679</name>
</gene>
<accession>A0ACB8B1F7</accession>
<evidence type="ECO:0000313" key="1">
    <source>
        <dbReference type="EMBL" id="KAH7919511.1"/>
    </source>
</evidence>